<reference evidence="2 3" key="1">
    <citation type="submission" date="2013-03" db="EMBL/GenBank/DDBJ databases">
        <title>The Genome Sequence of Exophiala aquamarina CBS 119918.</title>
        <authorList>
            <consortium name="The Broad Institute Genomics Platform"/>
            <person name="Cuomo C."/>
            <person name="de Hoog S."/>
            <person name="Gorbushina A."/>
            <person name="Walker B."/>
            <person name="Young S.K."/>
            <person name="Zeng Q."/>
            <person name="Gargeya S."/>
            <person name="Fitzgerald M."/>
            <person name="Haas B."/>
            <person name="Abouelleil A."/>
            <person name="Allen A.W."/>
            <person name="Alvarado L."/>
            <person name="Arachchi H.M."/>
            <person name="Berlin A.M."/>
            <person name="Chapman S.B."/>
            <person name="Gainer-Dewar J."/>
            <person name="Goldberg J."/>
            <person name="Griggs A."/>
            <person name="Gujja S."/>
            <person name="Hansen M."/>
            <person name="Howarth C."/>
            <person name="Imamovic A."/>
            <person name="Ireland A."/>
            <person name="Larimer J."/>
            <person name="McCowan C."/>
            <person name="Murphy C."/>
            <person name="Pearson M."/>
            <person name="Poon T.W."/>
            <person name="Priest M."/>
            <person name="Roberts A."/>
            <person name="Saif S."/>
            <person name="Shea T."/>
            <person name="Sisk P."/>
            <person name="Sykes S."/>
            <person name="Wortman J."/>
            <person name="Nusbaum C."/>
            <person name="Birren B."/>
        </authorList>
    </citation>
    <scope>NUCLEOTIDE SEQUENCE [LARGE SCALE GENOMIC DNA]</scope>
    <source>
        <strain evidence="2 3">CBS 119918</strain>
    </source>
</reference>
<dbReference type="InterPro" id="IPR001370">
    <property type="entry name" value="BIR_rpt"/>
</dbReference>
<feature type="region of interest" description="Disordered" evidence="1">
    <location>
        <begin position="153"/>
        <end position="209"/>
    </location>
</feature>
<dbReference type="GeneID" id="25287984"/>
<name>A0A072NTB6_9EURO</name>
<evidence type="ECO:0000313" key="2">
    <source>
        <dbReference type="EMBL" id="KEF50856.1"/>
    </source>
</evidence>
<dbReference type="RefSeq" id="XP_013253446.1">
    <property type="nucleotide sequence ID" value="XM_013397992.1"/>
</dbReference>
<dbReference type="VEuPathDB" id="FungiDB:A1O9_13093"/>
<dbReference type="Pfam" id="PF00653">
    <property type="entry name" value="BIR"/>
    <property type="match status" value="1"/>
</dbReference>
<dbReference type="HOGENOM" id="CLU_449065_0_0_1"/>
<comment type="caution">
    <text evidence="2">The sequence shown here is derived from an EMBL/GenBank/DDBJ whole genome shotgun (WGS) entry which is preliminary data.</text>
</comment>
<dbReference type="Gene3D" id="1.10.1170.10">
    <property type="entry name" value="Inhibitor Of Apoptosis Protein (2mihbC-IAP-1), Chain A"/>
    <property type="match status" value="1"/>
</dbReference>
<sequence>MAAAPGVPSRVTSNRFAPLSSPKSSTTSSRGNSRTRSDASPRPRSASPTTSQSTEYYGIVERLETYPSTWAHTKLPPQQLATCGFSYKESRHDTCICHVCGEALRVRRAVTTEEWTNEEVLSIHAEDCVLADIIYDLIYNASYIYTVPSPSRPQMPEVMPPTSSCTSPPGELPSTKPTAATPILSTCTENPAQKPTSSPPSPSPSRLSYANHRIAPMPDITIYAIKASSTLRRDITDADNESYNDLLPTDPLTGEVTDRAILEYLHDEVRNGELVRVIDFTKVDPSISTYPPPEWDKRLYETFKWKEYVWTKQLIGDDLPKEYTLRDWERLVQKQVKNQPPYDVREYVCHDLQEGIRRDIGLRVPPDTIRTTLFRKFGRPIVGTLIKSSNASAPEEYSLGTTDIPVPEFTTTPDPLFKPFANTRPSLFDDPRFKLTPTSIFSPDYPHPEHFKDAWQTGLQRANIKSPGDLVVAVGTMYAGAALSAMTSGAVSLAPGAGGGITLAINLCNPVGQAGLAGIAVVAGCSALYQRRQNRLRREAALHVQRMIDNMEPARLPQCKGQIWIFVADEHGTITIFQGYSAPPISVAGEHGTTTIPLEHVFQPHQTP</sequence>
<evidence type="ECO:0000313" key="3">
    <source>
        <dbReference type="Proteomes" id="UP000027920"/>
    </source>
</evidence>
<dbReference type="AlphaFoldDB" id="A0A072NTB6"/>
<dbReference type="PROSITE" id="PS50143">
    <property type="entry name" value="BIR_REPEAT_2"/>
    <property type="match status" value="1"/>
</dbReference>
<proteinExistence type="predicted"/>
<protein>
    <submittedName>
        <fullName evidence="2">Uncharacterized protein</fullName>
    </submittedName>
</protein>
<dbReference type="EMBL" id="AMGV01000061">
    <property type="protein sequence ID" value="KEF50856.1"/>
    <property type="molecule type" value="Genomic_DNA"/>
</dbReference>
<accession>A0A072NTB6</accession>
<dbReference type="SUPFAM" id="SSF57924">
    <property type="entry name" value="Inhibitor of apoptosis (IAP) repeat"/>
    <property type="match status" value="1"/>
</dbReference>
<dbReference type="OrthoDB" id="3562515at2759"/>
<feature type="compositionally biased region" description="Polar residues" evidence="1">
    <location>
        <begin position="175"/>
        <end position="194"/>
    </location>
</feature>
<organism evidence="2 3">
    <name type="scientific">Exophiala aquamarina CBS 119918</name>
    <dbReference type="NCBI Taxonomy" id="1182545"/>
    <lineage>
        <taxon>Eukaryota</taxon>
        <taxon>Fungi</taxon>
        <taxon>Dikarya</taxon>
        <taxon>Ascomycota</taxon>
        <taxon>Pezizomycotina</taxon>
        <taxon>Eurotiomycetes</taxon>
        <taxon>Chaetothyriomycetidae</taxon>
        <taxon>Chaetothyriales</taxon>
        <taxon>Herpotrichiellaceae</taxon>
        <taxon>Exophiala</taxon>
    </lineage>
</organism>
<dbReference type="Proteomes" id="UP000027920">
    <property type="component" value="Unassembled WGS sequence"/>
</dbReference>
<gene>
    <name evidence="2" type="ORF">A1O9_13093</name>
</gene>
<evidence type="ECO:0000256" key="1">
    <source>
        <dbReference type="SAM" id="MobiDB-lite"/>
    </source>
</evidence>
<feature type="compositionally biased region" description="Low complexity" evidence="1">
    <location>
        <begin position="20"/>
        <end position="34"/>
    </location>
</feature>
<feature type="compositionally biased region" description="Low complexity" evidence="1">
    <location>
        <begin position="42"/>
        <end position="54"/>
    </location>
</feature>
<feature type="region of interest" description="Disordered" evidence="1">
    <location>
        <begin position="1"/>
        <end position="54"/>
    </location>
</feature>
<keyword evidence="3" id="KW-1185">Reference proteome</keyword>